<evidence type="ECO:0000259" key="1">
    <source>
        <dbReference type="Pfam" id="PF01408"/>
    </source>
</evidence>
<dbReference type="AlphaFoldDB" id="A0A517QYV9"/>
<dbReference type="OrthoDB" id="9815825at2"/>
<dbReference type="GO" id="GO:0016491">
    <property type="term" value="F:oxidoreductase activity"/>
    <property type="evidence" value="ECO:0007669"/>
    <property type="project" value="UniProtKB-KW"/>
</dbReference>
<protein>
    <submittedName>
        <fullName evidence="3">Putative oxidoreductase YcjS</fullName>
        <ecNumber evidence="3">1.-.-.-</ecNumber>
    </submittedName>
</protein>
<name>A0A517QYV9_9PLAN</name>
<dbReference type="Gene3D" id="3.30.360.10">
    <property type="entry name" value="Dihydrodipicolinate Reductase, domain 2"/>
    <property type="match status" value="1"/>
</dbReference>
<sequence length="361" mass="39367">MADGNFRVLCVGAGHMGRSHALAYHALDNCQIVGLCTRSAESREGLLSELNESIPGFDSFKEALATTNPDIVSISSYTETHFDYAKAALEAGCHVFVEKPLAESVEQAVALVDLAQDRGLKMVVGYILRHNPAWRQFIEVAKTLGKPLVMRMNLNQQSSGSNWETHKNLMSSVSPIVDCGVHYVDVMCQMTGAKPVRVSGIGARLTEELPAGKINYGHLQVTFDDGSVGWYEAGWGPMMSETAFFVKDVVGPRGSVSINATKAADVGSSADVDSHTQTEALLIHQADLRDDGSFASPDEILQIEDEPDHDELCRREQQFLVDAIQNNVDLSDHLADAVNSMRIVEAADRSFREGRTVDLQS</sequence>
<accession>A0A517QYV9</accession>
<keyword evidence="3" id="KW-0560">Oxidoreductase</keyword>
<feature type="domain" description="Gfo/Idh/MocA-like oxidoreductase N-terminal" evidence="1">
    <location>
        <begin position="6"/>
        <end position="126"/>
    </location>
</feature>
<dbReference type="InterPro" id="IPR036291">
    <property type="entry name" value="NAD(P)-bd_dom_sf"/>
</dbReference>
<dbReference type="SUPFAM" id="SSF55347">
    <property type="entry name" value="Glyceraldehyde-3-phosphate dehydrogenase-like, C-terminal domain"/>
    <property type="match status" value="1"/>
</dbReference>
<keyword evidence="4" id="KW-1185">Reference proteome</keyword>
<dbReference type="SUPFAM" id="SSF51735">
    <property type="entry name" value="NAD(P)-binding Rossmann-fold domains"/>
    <property type="match status" value="1"/>
</dbReference>
<dbReference type="InterPro" id="IPR055170">
    <property type="entry name" value="GFO_IDH_MocA-like_dom"/>
</dbReference>
<dbReference type="GO" id="GO:0000166">
    <property type="term" value="F:nucleotide binding"/>
    <property type="evidence" value="ECO:0007669"/>
    <property type="project" value="InterPro"/>
</dbReference>
<dbReference type="InterPro" id="IPR051450">
    <property type="entry name" value="Gfo/Idh/MocA_Oxidoreductases"/>
</dbReference>
<gene>
    <name evidence="3" type="primary">ycjS_1</name>
    <name evidence="3" type="ORF">Pan189_11460</name>
</gene>
<evidence type="ECO:0000313" key="3">
    <source>
        <dbReference type="EMBL" id="QDT36783.1"/>
    </source>
</evidence>
<dbReference type="InterPro" id="IPR000683">
    <property type="entry name" value="Gfo/Idh/MocA-like_OxRdtase_N"/>
</dbReference>
<dbReference type="Gene3D" id="3.40.50.720">
    <property type="entry name" value="NAD(P)-binding Rossmann-like Domain"/>
    <property type="match status" value="1"/>
</dbReference>
<reference evidence="3 4" key="1">
    <citation type="submission" date="2019-02" db="EMBL/GenBank/DDBJ databases">
        <title>Deep-cultivation of Planctomycetes and their phenomic and genomic characterization uncovers novel biology.</title>
        <authorList>
            <person name="Wiegand S."/>
            <person name="Jogler M."/>
            <person name="Boedeker C."/>
            <person name="Pinto D."/>
            <person name="Vollmers J."/>
            <person name="Rivas-Marin E."/>
            <person name="Kohn T."/>
            <person name="Peeters S.H."/>
            <person name="Heuer A."/>
            <person name="Rast P."/>
            <person name="Oberbeckmann S."/>
            <person name="Bunk B."/>
            <person name="Jeske O."/>
            <person name="Meyerdierks A."/>
            <person name="Storesund J.E."/>
            <person name="Kallscheuer N."/>
            <person name="Luecker S."/>
            <person name="Lage O.M."/>
            <person name="Pohl T."/>
            <person name="Merkel B.J."/>
            <person name="Hornburger P."/>
            <person name="Mueller R.-W."/>
            <person name="Bruemmer F."/>
            <person name="Labrenz M."/>
            <person name="Spormann A.M."/>
            <person name="Op den Camp H."/>
            <person name="Overmann J."/>
            <person name="Amann R."/>
            <person name="Jetten M.S.M."/>
            <person name="Mascher T."/>
            <person name="Medema M.H."/>
            <person name="Devos D.P."/>
            <person name="Kaster A.-K."/>
            <person name="Ovreas L."/>
            <person name="Rohde M."/>
            <person name="Galperin M.Y."/>
            <person name="Jogler C."/>
        </authorList>
    </citation>
    <scope>NUCLEOTIDE SEQUENCE [LARGE SCALE GENOMIC DNA]</scope>
    <source>
        <strain evidence="3 4">Pan189</strain>
    </source>
</reference>
<dbReference type="PANTHER" id="PTHR43377">
    <property type="entry name" value="BILIVERDIN REDUCTASE A"/>
    <property type="match status" value="1"/>
</dbReference>
<proteinExistence type="predicted"/>
<dbReference type="KEGG" id="svp:Pan189_11460"/>
<dbReference type="Proteomes" id="UP000317318">
    <property type="component" value="Chromosome"/>
</dbReference>
<evidence type="ECO:0000259" key="2">
    <source>
        <dbReference type="Pfam" id="PF22725"/>
    </source>
</evidence>
<feature type="domain" description="GFO/IDH/MocA-like oxidoreductase" evidence="2">
    <location>
        <begin position="141"/>
        <end position="236"/>
    </location>
</feature>
<dbReference type="Pfam" id="PF22725">
    <property type="entry name" value="GFO_IDH_MocA_C3"/>
    <property type="match status" value="1"/>
</dbReference>
<dbReference type="PANTHER" id="PTHR43377:SF1">
    <property type="entry name" value="BILIVERDIN REDUCTASE A"/>
    <property type="match status" value="1"/>
</dbReference>
<dbReference type="EMBL" id="CP036268">
    <property type="protein sequence ID" value="QDT36783.1"/>
    <property type="molecule type" value="Genomic_DNA"/>
</dbReference>
<dbReference type="EC" id="1.-.-.-" evidence="3"/>
<evidence type="ECO:0000313" key="4">
    <source>
        <dbReference type="Proteomes" id="UP000317318"/>
    </source>
</evidence>
<dbReference type="Pfam" id="PF01408">
    <property type="entry name" value="GFO_IDH_MocA"/>
    <property type="match status" value="1"/>
</dbReference>
<dbReference type="RefSeq" id="WP_145362960.1">
    <property type="nucleotide sequence ID" value="NZ_CP036268.1"/>
</dbReference>
<organism evidence="3 4">
    <name type="scientific">Stratiformator vulcanicus</name>
    <dbReference type="NCBI Taxonomy" id="2527980"/>
    <lineage>
        <taxon>Bacteria</taxon>
        <taxon>Pseudomonadati</taxon>
        <taxon>Planctomycetota</taxon>
        <taxon>Planctomycetia</taxon>
        <taxon>Planctomycetales</taxon>
        <taxon>Planctomycetaceae</taxon>
        <taxon>Stratiformator</taxon>
    </lineage>
</organism>